<evidence type="ECO:0000313" key="2">
    <source>
        <dbReference type="Proteomes" id="UP001085076"/>
    </source>
</evidence>
<accession>A0A9D5H271</accession>
<gene>
    <name evidence="1" type="ORF">J5N97_001464</name>
</gene>
<reference evidence="1 2" key="1">
    <citation type="journal article" date="2022" name="Hortic Res">
        <title>The genome of Dioscorea zingiberensis sheds light on the biosynthesis, origin and evolution of the medicinally important diosgenin saponins.</title>
        <authorList>
            <person name="Li Y."/>
            <person name="Tan C."/>
            <person name="Li Z."/>
            <person name="Guo J."/>
            <person name="Li S."/>
            <person name="Chen X."/>
            <person name="Wang C."/>
            <person name="Dai X."/>
            <person name="Yang H."/>
            <person name="Song W."/>
            <person name="Hou L."/>
            <person name="Xu J."/>
            <person name="Tong Z."/>
            <person name="Xu A."/>
            <person name="Yuan X."/>
            <person name="Wang W."/>
            <person name="Yang Q."/>
            <person name="Chen L."/>
            <person name="Sun Z."/>
            <person name="Wang K."/>
            <person name="Pan B."/>
            <person name="Chen J."/>
            <person name="Bao Y."/>
            <person name="Liu F."/>
            <person name="Qi X."/>
            <person name="Gang D.R."/>
            <person name="Wen J."/>
            <person name="Li J."/>
        </authorList>
    </citation>
    <scope>NUCLEOTIDE SEQUENCE [LARGE SCALE GENOMIC DNA]</scope>
    <source>
        <strain evidence="1">Dzin_1.0</strain>
    </source>
</reference>
<protein>
    <submittedName>
        <fullName evidence="1">Uncharacterized protein</fullName>
    </submittedName>
</protein>
<dbReference type="AlphaFoldDB" id="A0A9D5H271"/>
<keyword evidence="2" id="KW-1185">Reference proteome</keyword>
<organism evidence="1 2">
    <name type="scientific">Dioscorea zingiberensis</name>
    <dbReference type="NCBI Taxonomy" id="325984"/>
    <lineage>
        <taxon>Eukaryota</taxon>
        <taxon>Viridiplantae</taxon>
        <taxon>Streptophyta</taxon>
        <taxon>Embryophyta</taxon>
        <taxon>Tracheophyta</taxon>
        <taxon>Spermatophyta</taxon>
        <taxon>Magnoliopsida</taxon>
        <taxon>Liliopsida</taxon>
        <taxon>Dioscoreales</taxon>
        <taxon>Dioscoreaceae</taxon>
        <taxon>Dioscorea</taxon>
    </lineage>
</organism>
<dbReference type="Proteomes" id="UP001085076">
    <property type="component" value="Unassembled WGS sequence"/>
</dbReference>
<proteinExistence type="predicted"/>
<dbReference type="EMBL" id="JAGGNH010000066">
    <property type="protein sequence ID" value="KAJ0960675.1"/>
    <property type="molecule type" value="Genomic_DNA"/>
</dbReference>
<evidence type="ECO:0000313" key="1">
    <source>
        <dbReference type="EMBL" id="KAJ0960675.1"/>
    </source>
</evidence>
<comment type="caution">
    <text evidence="1">The sequence shown here is derived from an EMBL/GenBank/DDBJ whole genome shotgun (WGS) entry which is preliminary data.</text>
</comment>
<name>A0A9D5H271_9LILI</name>
<sequence length="169" mass="18630">MLLLRPAPPTSLPLLRAITTKLSSPSPLVHAPLPAFRHCSPIAQSLFGPRPRSFPHRRILQRMVQRRRRPLCLLDRIYAALASCSDDDPSVDAALVPSRLPAFRSLVLRVLHHRPNPSHPSLLLLRASSSSTGPAGSATHRHSAYSAFHAIFRILSRCSLTSVVHSLLQ</sequence>